<dbReference type="EMBL" id="GL882879">
    <property type="protein sequence ID" value="EGF83708.1"/>
    <property type="molecule type" value="Genomic_DNA"/>
</dbReference>
<sequence>MTSISPSTRNMFVALQQTNKRFCNAHCVCYTNNIIDGQYTQVLLMYTLSSKAVFFVAGKSLESCTLN</sequence>
<proteinExistence type="predicted"/>
<accession>F4NVH3</accession>
<name>F4NVH3_BATDJ</name>
<dbReference type="InParanoid" id="F4NVH3"/>
<gene>
    <name evidence="1" type="ORF">BATDEDRAFT_86084</name>
</gene>
<reference evidence="1 2" key="1">
    <citation type="submission" date="2009-12" db="EMBL/GenBank/DDBJ databases">
        <title>The draft genome of Batrachochytrium dendrobatidis.</title>
        <authorList>
            <consortium name="US DOE Joint Genome Institute (JGI-PGF)"/>
            <person name="Kuo A."/>
            <person name="Salamov A."/>
            <person name="Schmutz J."/>
            <person name="Lucas S."/>
            <person name="Pitluck S."/>
            <person name="Rosenblum E."/>
            <person name="Stajich J."/>
            <person name="Eisen M."/>
            <person name="Grigoriev I.V."/>
        </authorList>
    </citation>
    <scope>NUCLEOTIDE SEQUENCE [LARGE SCALE GENOMIC DNA]</scope>
    <source>
        <strain evidence="2">JAM81 / FGSC 10211</strain>
    </source>
</reference>
<dbReference type="Proteomes" id="UP000007241">
    <property type="component" value="Unassembled WGS sequence"/>
</dbReference>
<dbReference type="RefSeq" id="XP_006676201.1">
    <property type="nucleotide sequence ID" value="XM_006676138.1"/>
</dbReference>
<dbReference type="HOGENOM" id="CLU_192379_0_0_1"/>
<keyword evidence="2" id="KW-1185">Reference proteome</keyword>
<organism evidence="1 2">
    <name type="scientific">Batrachochytrium dendrobatidis (strain JAM81 / FGSC 10211)</name>
    <name type="common">Frog chytrid fungus</name>
    <dbReference type="NCBI Taxonomy" id="684364"/>
    <lineage>
        <taxon>Eukaryota</taxon>
        <taxon>Fungi</taxon>
        <taxon>Fungi incertae sedis</taxon>
        <taxon>Chytridiomycota</taxon>
        <taxon>Chytridiomycota incertae sedis</taxon>
        <taxon>Chytridiomycetes</taxon>
        <taxon>Rhizophydiales</taxon>
        <taxon>Rhizophydiales incertae sedis</taxon>
        <taxon>Batrachochytrium</taxon>
    </lineage>
</organism>
<protein>
    <submittedName>
        <fullName evidence="1">Uncharacterized protein</fullName>
    </submittedName>
</protein>
<dbReference type="AlphaFoldDB" id="F4NVH3"/>
<evidence type="ECO:0000313" key="2">
    <source>
        <dbReference type="Proteomes" id="UP000007241"/>
    </source>
</evidence>
<evidence type="ECO:0000313" key="1">
    <source>
        <dbReference type="EMBL" id="EGF83708.1"/>
    </source>
</evidence>
<dbReference type="GeneID" id="18242328"/>